<evidence type="ECO:0000256" key="1">
    <source>
        <dbReference type="ARBA" id="ARBA00006484"/>
    </source>
</evidence>
<proteinExistence type="inferred from homology"/>
<evidence type="ECO:0000256" key="3">
    <source>
        <dbReference type="ARBA" id="ARBA00023002"/>
    </source>
</evidence>
<dbReference type="InterPro" id="IPR036291">
    <property type="entry name" value="NAD(P)-bd_dom_sf"/>
</dbReference>
<dbReference type="Pfam" id="PF00106">
    <property type="entry name" value="adh_short"/>
    <property type="match status" value="1"/>
</dbReference>
<comment type="similarity">
    <text evidence="1 4">Belongs to the short-chain dehydrogenases/reductases (SDR) family.</text>
</comment>
<reference evidence="5 6" key="1">
    <citation type="submission" date="2022-09" db="EMBL/GenBank/DDBJ databases">
        <authorList>
            <person name="Palmer J.M."/>
        </authorList>
    </citation>
    <scope>NUCLEOTIDE SEQUENCE [LARGE SCALE GENOMIC DNA]</scope>
    <source>
        <strain evidence="5 6">DSM 7382</strain>
    </source>
</reference>
<dbReference type="InterPro" id="IPR020904">
    <property type="entry name" value="Sc_DH/Rdtase_CS"/>
</dbReference>
<evidence type="ECO:0000313" key="5">
    <source>
        <dbReference type="EMBL" id="KAK7682063.1"/>
    </source>
</evidence>
<dbReference type="PRINTS" id="PR00081">
    <property type="entry name" value="GDHRDH"/>
</dbReference>
<dbReference type="InterPro" id="IPR002347">
    <property type="entry name" value="SDR_fam"/>
</dbReference>
<evidence type="ECO:0000256" key="4">
    <source>
        <dbReference type="RuleBase" id="RU000363"/>
    </source>
</evidence>
<dbReference type="PRINTS" id="PR00080">
    <property type="entry name" value="SDRFAMILY"/>
</dbReference>
<dbReference type="AlphaFoldDB" id="A0AAW0FLQ4"/>
<keyword evidence="6" id="KW-1185">Reference proteome</keyword>
<dbReference type="Gene3D" id="3.40.50.720">
    <property type="entry name" value="NAD(P)-binding Rossmann-like Domain"/>
    <property type="match status" value="1"/>
</dbReference>
<protein>
    <recommendedName>
        <fullName evidence="7">NAD(P)-binding protein</fullName>
    </recommendedName>
</protein>
<gene>
    <name evidence="5" type="ORF">QCA50_015027</name>
</gene>
<dbReference type="InterPro" id="IPR051911">
    <property type="entry name" value="SDR_oxidoreductase"/>
</dbReference>
<evidence type="ECO:0000256" key="2">
    <source>
        <dbReference type="ARBA" id="ARBA00022857"/>
    </source>
</evidence>
<dbReference type="GO" id="GO:0016491">
    <property type="term" value="F:oxidoreductase activity"/>
    <property type="evidence" value="ECO:0007669"/>
    <property type="project" value="UniProtKB-KW"/>
</dbReference>
<name>A0AAW0FLQ4_9APHY</name>
<dbReference type="PROSITE" id="PS00061">
    <property type="entry name" value="ADH_SHORT"/>
    <property type="match status" value="1"/>
</dbReference>
<comment type="caution">
    <text evidence="5">The sequence shown here is derived from an EMBL/GenBank/DDBJ whole genome shotgun (WGS) entry which is preliminary data.</text>
</comment>
<evidence type="ECO:0008006" key="7">
    <source>
        <dbReference type="Google" id="ProtNLM"/>
    </source>
</evidence>
<keyword evidence="3" id="KW-0560">Oxidoreductase</keyword>
<accession>A0AAW0FLQ4</accession>
<organism evidence="5 6">
    <name type="scientific">Cerrena zonata</name>
    <dbReference type="NCBI Taxonomy" id="2478898"/>
    <lineage>
        <taxon>Eukaryota</taxon>
        <taxon>Fungi</taxon>
        <taxon>Dikarya</taxon>
        <taxon>Basidiomycota</taxon>
        <taxon>Agaricomycotina</taxon>
        <taxon>Agaricomycetes</taxon>
        <taxon>Polyporales</taxon>
        <taxon>Cerrenaceae</taxon>
        <taxon>Cerrena</taxon>
    </lineage>
</organism>
<dbReference type="EMBL" id="JASBNA010000038">
    <property type="protein sequence ID" value="KAK7682063.1"/>
    <property type="molecule type" value="Genomic_DNA"/>
</dbReference>
<keyword evidence="2" id="KW-0521">NADP</keyword>
<dbReference type="Proteomes" id="UP001385951">
    <property type="component" value="Unassembled WGS sequence"/>
</dbReference>
<sequence>MSTRRKRSQRHFVKAKAAFGRIDVVFNNAGWSMMGDTEGVPEDVARKLFETNFWGASNVSREAVRFFREENKPSGGLLLNNSSLMGITAIPGMGYYSATKQALEGITQALALELDPSWNIKVSIVEPGAFATEGPKKLGTGYAHPAYTAPTLPSVAMRAYLQTGASIGADPVKAVQRIYDFSLLDNPPFRFPLGKDAVGAIKAELQRIERDVAKYESWSEGLEFDV</sequence>
<dbReference type="PANTHER" id="PTHR43976">
    <property type="entry name" value="SHORT CHAIN DEHYDROGENASE"/>
    <property type="match status" value="1"/>
</dbReference>
<evidence type="ECO:0000313" key="6">
    <source>
        <dbReference type="Proteomes" id="UP001385951"/>
    </source>
</evidence>
<dbReference type="PANTHER" id="PTHR43976:SF16">
    <property type="entry name" value="SHORT-CHAIN DEHYDROGENASE_REDUCTASE FAMILY PROTEIN"/>
    <property type="match status" value="1"/>
</dbReference>
<dbReference type="SUPFAM" id="SSF51735">
    <property type="entry name" value="NAD(P)-binding Rossmann-fold domains"/>
    <property type="match status" value="1"/>
</dbReference>